<protein>
    <submittedName>
        <fullName evidence="5">Uncharacterized protein</fullName>
    </submittedName>
</protein>
<comment type="subcellular location">
    <subcellularLocation>
        <location evidence="1">Nucleus</location>
    </subcellularLocation>
</comment>
<keyword evidence="4" id="KW-1133">Transmembrane helix</keyword>
<dbReference type="AlphaFoldDB" id="M8AZS2"/>
<dbReference type="GO" id="GO:0003676">
    <property type="term" value="F:nucleic acid binding"/>
    <property type="evidence" value="ECO:0007669"/>
    <property type="project" value="InterPro"/>
</dbReference>
<evidence type="ECO:0000256" key="3">
    <source>
        <dbReference type="SAM" id="MobiDB-lite"/>
    </source>
</evidence>
<dbReference type="PANTHER" id="PTHR15818:SF2">
    <property type="entry name" value="G-PATCH DOMAIN AND KOW MOTIFS-CONTAINING PROTEIN"/>
    <property type="match status" value="1"/>
</dbReference>
<organism evidence="5">
    <name type="scientific">Aegilops tauschii</name>
    <name type="common">Tausch's goatgrass</name>
    <name type="synonym">Aegilops squarrosa</name>
    <dbReference type="NCBI Taxonomy" id="37682"/>
    <lineage>
        <taxon>Eukaryota</taxon>
        <taxon>Viridiplantae</taxon>
        <taxon>Streptophyta</taxon>
        <taxon>Embryophyta</taxon>
        <taxon>Tracheophyta</taxon>
        <taxon>Spermatophyta</taxon>
        <taxon>Magnoliopsida</taxon>
        <taxon>Liliopsida</taxon>
        <taxon>Poales</taxon>
        <taxon>Poaceae</taxon>
        <taxon>BOP clade</taxon>
        <taxon>Pooideae</taxon>
        <taxon>Triticodae</taxon>
        <taxon>Triticeae</taxon>
        <taxon>Triticinae</taxon>
        <taxon>Aegilops</taxon>
    </lineage>
</organism>
<keyword evidence="2" id="KW-0539">Nucleus</keyword>
<dbReference type="Pfam" id="PF12656">
    <property type="entry name" value="G-patch_2"/>
    <property type="match status" value="1"/>
</dbReference>
<dbReference type="PROSITE" id="PS50174">
    <property type="entry name" value="G_PATCH"/>
    <property type="match status" value="1"/>
</dbReference>
<keyword evidence="4" id="KW-0472">Membrane</keyword>
<dbReference type="EnsemblPlants" id="EMT06849">
    <property type="protein sequence ID" value="EMT06849"/>
    <property type="gene ID" value="F775_42280"/>
</dbReference>
<keyword evidence="4" id="KW-0812">Transmembrane</keyword>
<feature type="compositionally biased region" description="Basic and acidic residues" evidence="3">
    <location>
        <begin position="65"/>
        <end position="79"/>
    </location>
</feature>
<evidence type="ECO:0000256" key="1">
    <source>
        <dbReference type="ARBA" id="ARBA00004123"/>
    </source>
</evidence>
<proteinExistence type="predicted"/>
<feature type="compositionally biased region" description="Pro residues" evidence="3">
    <location>
        <begin position="39"/>
        <end position="51"/>
    </location>
</feature>
<name>M8AZS2_AEGTA</name>
<dbReference type="InterPro" id="IPR000467">
    <property type="entry name" value="G_patch_dom"/>
</dbReference>
<reference evidence="5" key="1">
    <citation type="submission" date="2015-06" db="UniProtKB">
        <authorList>
            <consortium name="EnsemblPlants"/>
        </authorList>
    </citation>
    <scope>IDENTIFICATION</scope>
</reference>
<dbReference type="GO" id="GO:0000398">
    <property type="term" value="P:mRNA splicing, via spliceosome"/>
    <property type="evidence" value="ECO:0007669"/>
    <property type="project" value="InterPro"/>
</dbReference>
<feature type="region of interest" description="Disordered" evidence="3">
    <location>
        <begin position="1"/>
        <end position="92"/>
    </location>
</feature>
<evidence type="ECO:0000256" key="4">
    <source>
        <dbReference type="SAM" id="Phobius"/>
    </source>
</evidence>
<evidence type="ECO:0000256" key="2">
    <source>
        <dbReference type="ARBA" id="ARBA00023242"/>
    </source>
</evidence>
<feature type="transmembrane region" description="Helical" evidence="4">
    <location>
        <begin position="202"/>
        <end position="219"/>
    </location>
</feature>
<dbReference type="InterPro" id="IPR045166">
    <property type="entry name" value="Spp2-like"/>
</dbReference>
<dbReference type="PANTHER" id="PTHR15818">
    <property type="entry name" value="G PATCH AND KOW-CONTAINING"/>
    <property type="match status" value="1"/>
</dbReference>
<dbReference type="InterPro" id="IPR026822">
    <property type="entry name" value="Spp2/MOS2_G-patch"/>
</dbReference>
<sequence>MEEEKKTKLCFSIPSKPKLLLRRPRPSSSRPFPTRAGSPRPPPSCSAPPAAPSSSAAYGLTVRNTESKRKLDPQDDAAREQPPPPGPSGEDLMLRRFKEDMAVLPEIQGTDEYDEVPVEGFGAALLGGYGWKEGDFIGKKYKGMGDVKDGGLCDFWLWEDQYAFFITGVGINLLIKAAGGGTNVMFGIGGAMEDVRIATRNTMMICLFTLLLLLAKAVGGQ</sequence>
<dbReference type="GO" id="GO:0005681">
    <property type="term" value="C:spliceosomal complex"/>
    <property type="evidence" value="ECO:0007669"/>
    <property type="project" value="TreeGrafter"/>
</dbReference>
<evidence type="ECO:0000313" key="5">
    <source>
        <dbReference type="EnsemblPlants" id="EMT06849"/>
    </source>
</evidence>
<accession>M8AZS2</accession>